<dbReference type="AlphaFoldDB" id="A0AAE3H8U4"/>
<gene>
    <name evidence="1" type="ORF">PV02_01560</name>
</gene>
<evidence type="ECO:0000313" key="2">
    <source>
        <dbReference type="Proteomes" id="UP001206983"/>
    </source>
</evidence>
<comment type="caution">
    <text evidence="1">The sequence shown here is derived from an EMBL/GenBank/DDBJ whole genome shotgun (WGS) entry which is preliminary data.</text>
</comment>
<reference evidence="1 2" key="1">
    <citation type="journal article" date="2011" name="Appl. Environ. Microbiol.">
        <title>Methanogenic archaea isolated from Taiwan's Chelungpu fault.</title>
        <authorList>
            <person name="Wu S.Y."/>
            <person name="Lai M.C."/>
        </authorList>
    </citation>
    <scope>NUCLEOTIDE SEQUENCE [LARGE SCALE GENOMIC DNA]</scope>
    <source>
        <strain evidence="1 2">St545Mb</strain>
    </source>
</reference>
<dbReference type="Gene3D" id="1.10.10.10">
    <property type="entry name" value="Winged helix-like DNA-binding domain superfamily/Winged helix DNA-binding domain"/>
    <property type="match status" value="1"/>
</dbReference>
<keyword evidence="2" id="KW-1185">Reference proteome</keyword>
<dbReference type="EMBL" id="JTEO01000002">
    <property type="protein sequence ID" value="MCQ6961900.1"/>
    <property type="molecule type" value="Genomic_DNA"/>
</dbReference>
<dbReference type="Proteomes" id="UP001206983">
    <property type="component" value="Unassembled WGS sequence"/>
</dbReference>
<proteinExistence type="predicted"/>
<evidence type="ECO:0000313" key="1">
    <source>
        <dbReference type="EMBL" id="MCQ6961900.1"/>
    </source>
</evidence>
<protein>
    <submittedName>
        <fullName evidence="1">ArsR family transcriptional regulator</fullName>
    </submittedName>
</protein>
<dbReference type="InterPro" id="IPR036388">
    <property type="entry name" value="WH-like_DNA-bd_sf"/>
</dbReference>
<organism evidence="1 2">
    <name type="scientific">Methanolobus chelungpuianus</name>
    <dbReference type="NCBI Taxonomy" id="502115"/>
    <lineage>
        <taxon>Archaea</taxon>
        <taxon>Methanobacteriati</taxon>
        <taxon>Methanobacteriota</taxon>
        <taxon>Stenosarchaea group</taxon>
        <taxon>Methanomicrobia</taxon>
        <taxon>Methanosarcinales</taxon>
        <taxon>Methanosarcinaceae</taxon>
        <taxon>Methanolobus</taxon>
    </lineage>
</organism>
<name>A0AAE3H8U4_9EURY</name>
<dbReference type="SUPFAM" id="SSF46785">
    <property type="entry name" value="Winged helix' DNA-binding domain"/>
    <property type="match status" value="1"/>
</dbReference>
<accession>A0AAE3H8U4</accession>
<dbReference type="RefSeq" id="WP_256621624.1">
    <property type="nucleotide sequence ID" value="NZ_JTEO01000002.1"/>
</dbReference>
<dbReference type="InterPro" id="IPR036390">
    <property type="entry name" value="WH_DNA-bd_sf"/>
</dbReference>
<sequence>MADEELMKRSDEWYEKAKKEGKLKANPTEDHRAGLEALQNPLRRNILKRLSLEGRMSYEKIKEEFRLDDVHAKFDMGMLVDTLYVEKEEKEGRSEYYLTPRGEAFLANVESKHTLK</sequence>